<dbReference type="InterPro" id="IPR037171">
    <property type="entry name" value="NagB/RpiA_transferase-like"/>
</dbReference>
<name>A0A2L0UAT4_9MICC</name>
<dbReference type="Gene3D" id="1.10.10.10">
    <property type="entry name" value="Winged helix-like DNA-binding domain superfamily/Winged helix DNA-binding domain"/>
    <property type="match status" value="1"/>
</dbReference>
<keyword evidence="2" id="KW-0238">DNA-binding</keyword>
<dbReference type="SUPFAM" id="SSF46785">
    <property type="entry name" value="Winged helix' DNA-binding domain"/>
    <property type="match status" value="1"/>
</dbReference>
<evidence type="ECO:0000313" key="6">
    <source>
        <dbReference type="Proteomes" id="UP000239187"/>
    </source>
</evidence>
<dbReference type="SMART" id="SM01134">
    <property type="entry name" value="DeoRC"/>
    <property type="match status" value="1"/>
</dbReference>
<accession>A0A2L0UAT4</accession>
<protein>
    <submittedName>
        <fullName evidence="5">Transcriptional regulator</fullName>
    </submittedName>
</protein>
<dbReference type="Pfam" id="PF00455">
    <property type="entry name" value="DeoRC"/>
    <property type="match status" value="1"/>
</dbReference>
<evidence type="ECO:0000256" key="2">
    <source>
        <dbReference type="ARBA" id="ARBA00023125"/>
    </source>
</evidence>
<gene>
    <name evidence="5" type="ORF">CVO76_00970</name>
</gene>
<dbReference type="InterPro" id="IPR018356">
    <property type="entry name" value="Tscrpt_reg_HTH_DeoR_CS"/>
</dbReference>
<evidence type="ECO:0000256" key="3">
    <source>
        <dbReference type="ARBA" id="ARBA00023163"/>
    </source>
</evidence>
<dbReference type="PRINTS" id="PR00037">
    <property type="entry name" value="HTHLACR"/>
</dbReference>
<dbReference type="SUPFAM" id="SSF100950">
    <property type="entry name" value="NagB/RpiA/CoA transferase-like"/>
    <property type="match status" value="1"/>
</dbReference>
<dbReference type="Gene3D" id="3.30.750.70">
    <property type="entry name" value="4-hydroxybutyrate coenzyme like domains"/>
    <property type="match status" value="1"/>
</dbReference>
<dbReference type="InterPro" id="IPR001034">
    <property type="entry name" value="DeoR_HTH"/>
</dbReference>
<sequence>MTSQELQRSRRLPAGRKADLAAYVDEVGRVTVADLAAHFDVSIDTIRRDLDQLDRENVLVRTHGGAVSAAERAGRDREIDVRLSMQTAEKEAIAQLAVELVTDGSVLMINAGTTSLAVARALRNHRNLTIATNNLRIPAEISPAVFRDLYLFGGAVRTLTQATTGPVTLRMNANTPEVDIRCDIALIAVGAVDVSGYSASNLGDATMMADMVRRADRTAILADSTKLGRRLFAQIVPLEGADYLVTDKAPDPALAAALEAAGVTVLVPEAG</sequence>
<evidence type="ECO:0000259" key="4">
    <source>
        <dbReference type="PROSITE" id="PS51000"/>
    </source>
</evidence>
<dbReference type="PANTHER" id="PTHR30363">
    <property type="entry name" value="HTH-TYPE TRANSCRIPTIONAL REGULATOR SRLR-RELATED"/>
    <property type="match status" value="1"/>
</dbReference>
<dbReference type="InterPro" id="IPR014036">
    <property type="entry name" value="DeoR-like_C"/>
</dbReference>
<dbReference type="SMART" id="SM00420">
    <property type="entry name" value="HTH_DEOR"/>
    <property type="match status" value="1"/>
</dbReference>
<dbReference type="RefSeq" id="WP_208740368.1">
    <property type="nucleotide sequence ID" value="NZ_CP024915.1"/>
</dbReference>
<dbReference type="Proteomes" id="UP000239187">
    <property type="component" value="Chromosome"/>
</dbReference>
<dbReference type="InterPro" id="IPR036390">
    <property type="entry name" value="WH_DNA-bd_sf"/>
</dbReference>
<keyword evidence="1" id="KW-0805">Transcription regulation</keyword>
<dbReference type="GO" id="GO:0003677">
    <property type="term" value="F:DNA binding"/>
    <property type="evidence" value="ECO:0007669"/>
    <property type="project" value="UniProtKB-KW"/>
</dbReference>
<keyword evidence="3" id="KW-0804">Transcription</keyword>
<proteinExistence type="predicted"/>
<dbReference type="PANTHER" id="PTHR30363:SF44">
    <property type="entry name" value="AGA OPERON TRANSCRIPTIONAL REPRESSOR-RELATED"/>
    <property type="match status" value="1"/>
</dbReference>
<organism evidence="5 6">
    <name type="scientific">Arthrobacter agilis</name>
    <dbReference type="NCBI Taxonomy" id="37921"/>
    <lineage>
        <taxon>Bacteria</taxon>
        <taxon>Bacillati</taxon>
        <taxon>Actinomycetota</taxon>
        <taxon>Actinomycetes</taxon>
        <taxon>Micrococcales</taxon>
        <taxon>Micrococcaceae</taxon>
        <taxon>Arthrobacter</taxon>
    </lineage>
</organism>
<dbReference type="InterPro" id="IPR036388">
    <property type="entry name" value="WH-like_DNA-bd_sf"/>
</dbReference>
<evidence type="ECO:0000313" key="5">
    <source>
        <dbReference type="EMBL" id="AUZ86375.1"/>
    </source>
</evidence>
<dbReference type="GO" id="GO:0003700">
    <property type="term" value="F:DNA-binding transcription factor activity"/>
    <property type="evidence" value="ECO:0007669"/>
    <property type="project" value="InterPro"/>
</dbReference>
<dbReference type="AlphaFoldDB" id="A0A2L0UAT4"/>
<feature type="domain" description="HTH deoR-type" evidence="4">
    <location>
        <begin position="13"/>
        <end position="68"/>
    </location>
</feature>
<reference evidence="5 6" key="1">
    <citation type="submission" date="2017-11" db="EMBL/GenBank/DDBJ databases">
        <title>Draft genome of Arthrobacter agilis strain UMCV2, a plant growth-promoting rhizobacterium and biocontrol capacity of phytopathogenic fungi.</title>
        <authorList>
            <person name="Martinez-Camara R."/>
            <person name="Santoyo G."/>
            <person name="Moreno-Hagelsieb G."/>
            <person name="Valencia-Cantero E."/>
        </authorList>
    </citation>
    <scope>NUCLEOTIDE SEQUENCE [LARGE SCALE GENOMIC DNA]</scope>
    <source>
        <strain evidence="5 6">UMCV2</strain>
    </source>
</reference>
<dbReference type="InterPro" id="IPR050313">
    <property type="entry name" value="Carb_Metab_HTH_regulators"/>
</dbReference>
<evidence type="ECO:0000256" key="1">
    <source>
        <dbReference type="ARBA" id="ARBA00023015"/>
    </source>
</evidence>
<dbReference type="EMBL" id="CP024915">
    <property type="protein sequence ID" value="AUZ86375.1"/>
    <property type="molecule type" value="Genomic_DNA"/>
</dbReference>
<dbReference type="Pfam" id="PF08220">
    <property type="entry name" value="HTH_DeoR"/>
    <property type="match status" value="1"/>
</dbReference>
<dbReference type="PROSITE" id="PS51000">
    <property type="entry name" value="HTH_DEOR_2"/>
    <property type="match status" value="1"/>
</dbReference>
<dbReference type="PROSITE" id="PS00894">
    <property type="entry name" value="HTH_DEOR_1"/>
    <property type="match status" value="1"/>
</dbReference>